<keyword evidence="2" id="KW-0808">Transferase</keyword>
<protein>
    <submittedName>
        <fullName evidence="2">Glycosyltransferase involved in cell wall bisynthesis</fullName>
    </submittedName>
</protein>
<dbReference type="NCBIfam" id="NF041876">
    <property type="entry name" value="EPS_EpsE"/>
    <property type="match status" value="1"/>
</dbReference>
<organism evidence="2 3">
    <name type="scientific">Thalassovita taeanensis</name>
    <dbReference type="NCBI Taxonomy" id="657014"/>
    <lineage>
        <taxon>Bacteria</taxon>
        <taxon>Pseudomonadati</taxon>
        <taxon>Pseudomonadota</taxon>
        <taxon>Alphaproteobacteria</taxon>
        <taxon>Rhodobacterales</taxon>
        <taxon>Roseobacteraceae</taxon>
        <taxon>Thalassovita</taxon>
    </lineage>
</organism>
<name>A0A1H9C2U4_9RHOB</name>
<gene>
    <name evidence="2" type="ORF">SAMN04488092_10398</name>
</gene>
<evidence type="ECO:0000313" key="3">
    <source>
        <dbReference type="Proteomes" id="UP000198634"/>
    </source>
</evidence>
<dbReference type="CDD" id="cd03801">
    <property type="entry name" value="GT4_PimA-like"/>
    <property type="match status" value="1"/>
</dbReference>
<dbReference type="RefSeq" id="WP_245776325.1">
    <property type="nucleotide sequence ID" value="NZ_FOEP01000003.1"/>
</dbReference>
<dbReference type="Proteomes" id="UP000198634">
    <property type="component" value="Unassembled WGS sequence"/>
</dbReference>
<keyword evidence="3" id="KW-1185">Reference proteome</keyword>
<evidence type="ECO:0000313" key="2">
    <source>
        <dbReference type="EMBL" id="SEP95287.1"/>
    </source>
</evidence>
<sequence length="397" mass="42595">MPELEKIGYLVPQFPGQTHVFFWREILAMEKAGVEVCLFSTRKPPPGLISHRWSKEAIARTEYLGAPTLGNALATLPRLPVAELAREAGGGAFWRDVLISAPAARRLAQSCARQGITHVHAHSCGRAALIVALAHQLYGLSYSLTLHGALSDYGPGQGFKWRGAKFATVITRALMADIMPVIGADMPERTVIQPMGVDTDILTRDAPYVPPRPDEQLRLFSCGRLNMAKGHQDTMQAVRLLLDRGVNVALEIAGEDDLGGHGYRKELETQVVALGLQQQVTLLGAVDAGAIRDKLQAAHLFVLPSWREALGVAYMEAMSCGVPTIGTTVGGVGELIDDGVDGLLLDPQQPALLAETIAGLAADPERCLRFSAAGRATVVRRFNAAVGAQTLIHEAGR</sequence>
<dbReference type="PANTHER" id="PTHR12526">
    <property type="entry name" value="GLYCOSYLTRANSFERASE"/>
    <property type="match status" value="1"/>
</dbReference>
<evidence type="ECO:0000259" key="1">
    <source>
        <dbReference type="Pfam" id="PF00534"/>
    </source>
</evidence>
<dbReference type="STRING" id="657014.SAMN04488092_10398"/>
<dbReference type="AlphaFoldDB" id="A0A1H9C2U4"/>
<dbReference type="Pfam" id="PF00534">
    <property type="entry name" value="Glycos_transf_1"/>
    <property type="match status" value="1"/>
</dbReference>
<dbReference type="Gene3D" id="3.40.50.2000">
    <property type="entry name" value="Glycogen Phosphorylase B"/>
    <property type="match status" value="2"/>
</dbReference>
<proteinExistence type="predicted"/>
<dbReference type="EMBL" id="FOEP01000003">
    <property type="protein sequence ID" value="SEP95287.1"/>
    <property type="molecule type" value="Genomic_DNA"/>
</dbReference>
<accession>A0A1H9C2U4</accession>
<dbReference type="GO" id="GO:0016757">
    <property type="term" value="F:glycosyltransferase activity"/>
    <property type="evidence" value="ECO:0007669"/>
    <property type="project" value="InterPro"/>
</dbReference>
<feature type="domain" description="Glycosyl transferase family 1" evidence="1">
    <location>
        <begin position="212"/>
        <end position="376"/>
    </location>
</feature>
<reference evidence="2 3" key="1">
    <citation type="submission" date="2016-10" db="EMBL/GenBank/DDBJ databases">
        <authorList>
            <person name="de Groot N.N."/>
        </authorList>
    </citation>
    <scope>NUCLEOTIDE SEQUENCE [LARGE SCALE GENOMIC DNA]</scope>
    <source>
        <strain evidence="2 3">DSM 22007</strain>
    </source>
</reference>
<dbReference type="SUPFAM" id="SSF53756">
    <property type="entry name" value="UDP-Glycosyltransferase/glycogen phosphorylase"/>
    <property type="match status" value="1"/>
</dbReference>
<dbReference type="InterPro" id="IPR001296">
    <property type="entry name" value="Glyco_trans_1"/>
</dbReference>